<name>A0A0F9ILZ9_9ZZZZ</name>
<reference evidence="1" key="1">
    <citation type="journal article" date="2015" name="Nature">
        <title>Complex archaea that bridge the gap between prokaryotes and eukaryotes.</title>
        <authorList>
            <person name="Spang A."/>
            <person name="Saw J.H."/>
            <person name="Jorgensen S.L."/>
            <person name="Zaremba-Niedzwiedzka K."/>
            <person name="Martijn J."/>
            <person name="Lind A.E."/>
            <person name="van Eijk R."/>
            <person name="Schleper C."/>
            <person name="Guy L."/>
            <person name="Ettema T.J."/>
        </authorList>
    </citation>
    <scope>NUCLEOTIDE SEQUENCE</scope>
</reference>
<accession>A0A0F9ILZ9</accession>
<sequence>MTDIWKAKRQTVINKIWKPFRLFILRRDKFRCVQCGRGKDNGVVLQGGHLFSGHHDSTMFDEQAVNCQCKNCNKNHNTHPLPYWNWFI</sequence>
<gene>
    <name evidence="1" type="ORF">LCGC14_1861100</name>
</gene>
<evidence type="ECO:0000313" key="1">
    <source>
        <dbReference type="EMBL" id="KKL94790.1"/>
    </source>
</evidence>
<proteinExistence type="predicted"/>
<protein>
    <recommendedName>
        <fullName evidence="2">HNH nuclease domain-containing protein</fullName>
    </recommendedName>
</protein>
<dbReference type="AlphaFoldDB" id="A0A0F9ILZ9"/>
<dbReference type="EMBL" id="LAZR01018835">
    <property type="protein sequence ID" value="KKL94790.1"/>
    <property type="molecule type" value="Genomic_DNA"/>
</dbReference>
<evidence type="ECO:0008006" key="2">
    <source>
        <dbReference type="Google" id="ProtNLM"/>
    </source>
</evidence>
<organism evidence="1">
    <name type="scientific">marine sediment metagenome</name>
    <dbReference type="NCBI Taxonomy" id="412755"/>
    <lineage>
        <taxon>unclassified sequences</taxon>
        <taxon>metagenomes</taxon>
        <taxon>ecological metagenomes</taxon>
    </lineage>
</organism>
<comment type="caution">
    <text evidence="1">The sequence shown here is derived from an EMBL/GenBank/DDBJ whole genome shotgun (WGS) entry which is preliminary data.</text>
</comment>